<dbReference type="InterPro" id="IPR010982">
    <property type="entry name" value="Lambda_DNA-bd_dom_sf"/>
</dbReference>
<evidence type="ECO:0000313" key="2">
    <source>
        <dbReference type="EMBL" id="OUS44654.1"/>
    </source>
</evidence>
<reference evidence="2" key="1">
    <citation type="submission" date="2017-04" db="EMBL/GenBank/DDBJ databases">
        <title>Population genomics of picophytoplankton unveils novel chromosome hypervariability.</title>
        <authorList>
            <consortium name="DOE Joint Genome Institute"/>
            <person name="Blanc-Mathieu R."/>
            <person name="Krasovec M."/>
            <person name="Hebrard M."/>
            <person name="Yau S."/>
            <person name="Desgranges E."/>
            <person name="Martin J."/>
            <person name="Schackwitz W."/>
            <person name="Kuo A."/>
            <person name="Salin G."/>
            <person name="Donnadieu C."/>
            <person name="Desdevises Y."/>
            <person name="Sanchez-Ferandin S."/>
            <person name="Moreau H."/>
            <person name="Rivals E."/>
            <person name="Grigoriev I.V."/>
            <person name="Grimsley N."/>
            <person name="Eyre-Walker A."/>
            <person name="Piganeau G."/>
        </authorList>
    </citation>
    <scope>NUCLEOTIDE SEQUENCE [LARGE SCALE GENOMIC DNA]</scope>
    <source>
        <strain evidence="2">RCC 1115</strain>
    </source>
</reference>
<dbReference type="EMBL" id="KZ155808">
    <property type="protein sequence ID" value="OUS44654.1"/>
    <property type="molecule type" value="Genomic_DNA"/>
</dbReference>
<evidence type="ECO:0000256" key="1">
    <source>
        <dbReference type="SAM" id="MobiDB-lite"/>
    </source>
</evidence>
<organism evidence="2">
    <name type="scientific">Ostreococcus tauri</name>
    <name type="common">Marine green alga</name>
    <dbReference type="NCBI Taxonomy" id="70448"/>
    <lineage>
        <taxon>Eukaryota</taxon>
        <taxon>Viridiplantae</taxon>
        <taxon>Chlorophyta</taxon>
        <taxon>Mamiellophyceae</taxon>
        <taxon>Mamiellales</taxon>
        <taxon>Bathycoccaceae</taxon>
        <taxon>Ostreococcus</taxon>
    </lineage>
</organism>
<proteinExistence type="predicted"/>
<gene>
    <name evidence="2" type="ORF">BE221DRAFT_148601</name>
</gene>
<dbReference type="AlphaFoldDB" id="A0A1Y5I8V6"/>
<feature type="region of interest" description="Disordered" evidence="1">
    <location>
        <begin position="52"/>
        <end position="72"/>
    </location>
</feature>
<dbReference type="GO" id="GO:0003677">
    <property type="term" value="F:DNA binding"/>
    <property type="evidence" value="ECO:0007669"/>
    <property type="project" value="InterPro"/>
</dbReference>
<protein>
    <submittedName>
        <fullName evidence="2">Uncharacterized protein</fullName>
    </submittedName>
</protein>
<sequence>MTTVAEQLNFTRTQLENALASDSLIPLSMLTKICNDAGINREYALLNRNPMLKDASSPQSKHTAKPDQKDPKDAYEEFKARLAAVIDLIPMSNTEIADVLDVSKQSVGRWPQTGQISKDYLRALCEIEGLDYDWVVTGEVNTIAAEETRKRVYASKISEIDAEIARLQELKERLQLKRDYADRVIRTKRDLTNGWGVVPAGSVGTIKYQSPKGSDIFFEPCDCCGMKARISRVSMHDIEFVEEE</sequence>
<name>A0A1Y5I8V6_OSTTA</name>
<dbReference type="Gene3D" id="1.10.260.40">
    <property type="entry name" value="lambda repressor-like DNA-binding domains"/>
    <property type="match status" value="1"/>
</dbReference>
<accession>A0A1Y5I8V6</accession>
<dbReference type="Proteomes" id="UP000195557">
    <property type="component" value="Unassembled WGS sequence"/>
</dbReference>